<keyword evidence="5 7" id="KW-1133">Transmembrane helix</keyword>
<dbReference type="PANTHER" id="PTHR23517:SF2">
    <property type="entry name" value="MULTIDRUG RESISTANCE PROTEIN MDTH"/>
    <property type="match status" value="1"/>
</dbReference>
<feature type="transmembrane region" description="Helical" evidence="7">
    <location>
        <begin position="29"/>
        <end position="48"/>
    </location>
</feature>
<feature type="transmembrane region" description="Helical" evidence="7">
    <location>
        <begin position="110"/>
        <end position="127"/>
    </location>
</feature>
<evidence type="ECO:0000313" key="10">
    <source>
        <dbReference type="Proteomes" id="UP000315439"/>
    </source>
</evidence>
<evidence type="ECO:0000256" key="5">
    <source>
        <dbReference type="ARBA" id="ARBA00022989"/>
    </source>
</evidence>
<dbReference type="OrthoDB" id="9772725at2"/>
<dbReference type="GO" id="GO:0022857">
    <property type="term" value="F:transmembrane transporter activity"/>
    <property type="evidence" value="ECO:0007669"/>
    <property type="project" value="InterPro"/>
</dbReference>
<feature type="transmembrane region" description="Helical" evidence="7">
    <location>
        <begin position="175"/>
        <end position="197"/>
    </location>
</feature>
<feature type="transmembrane region" description="Helical" evidence="7">
    <location>
        <begin position="252"/>
        <end position="269"/>
    </location>
</feature>
<evidence type="ECO:0000256" key="7">
    <source>
        <dbReference type="SAM" id="Phobius"/>
    </source>
</evidence>
<organism evidence="9 10">
    <name type="scientific">Aliikangiella coralliicola</name>
    <dbReference type="NCBI Taxonomy" id="2592383"/>
    <lineage>
        <taxon>Bacteria</taxon>
        <taxon>Pseudomonadati</taxon>
        <taxon>Pseudomonadota</taxon>
        <taxon>Gammaproteobacteria</taxon>
        <taxon>Oceanospirillales</taxon>
        <taxon>Pleioneaceae</taxon>
        <taxon>Aliikangiella</taxon>
    </lineage>
</organism>
<feature type="transmembrane region" description="Helical" evidence="7">
    <location>
        <begin position="622"/>
        <end position="641"/>
    </location>
</feature>
<dbReference type="AlphaFoldDB" id="A0A545UJU3"/>
<dbReference type="SUPFAM" id="SSF103473">
    <property type="entry name" value="MFS general substrate transporter"/>
    <property type="match status" value="2"/>
</dbReference>
<dbReference type="PROSITE" id="PS50850">
    <property type="entry name" value="MFS"/>
    <property type="match status" value="1"/>
</dbReference>
<dbReference type="InterPro" id="IPR020846">
    <property type="entry name" value="MFS_dom"/>
</dbReference>
<name>A0A545UJU3_9GAMM</name>
<keyword evidence="2" id="KW-0813">Transport</keyword>
<feature type="transmembrane region" description="Helical" evidence="7">
    <location>
        <begin position="498"/>
        <end position="516"/>
    </location>
</feature>
<feature type="transmembrane region" description="Helical" evidence="7">
    <location>
        <begin position="290"/>
        <end position="311"/>
    </location>
</feature>
<dbReference type="InterPro" id="IPR036259">
    <property type="entry name" value="MFS_trans_sf"/>
</dbReference>
<feature type="transmembrane region" description="Helical" evidence="7">
    <location>
        <begin position="148"/>
        <end position="169"/>
    </location>
</feature>
<comment type="caution">
    <text evidence="9">The sequence shown here is derived from an EMBL/GenBank/DDBJ whole genome shotgun (WGS) entry which is preliminary data.</text>
</comment>
<evidence type="ECO:0000256" key="2">
    <source>
        <dbReference type="ARBA" id="ARBA00022448"/>
    </source>
</evidence>
<gene>
    <name evidence="9" type="ORF">FLL46_02300</name>
</gene>
<dbReference type="Proteomes" id="UP000315439">
    <property type="component" value="Unassembled WGS sequence"/>
</dbReference>
<dbReference type="Pfam" id="PF07690">
    <property type="entry name" value="MFS_1"/>
    <property type="match status" value="2"/>
</dbReference>
<dbReference type="Gene3D" id="1.20.1250.20">
    <property type="entry name" value="MFS general substrate transporter like domains"/>
    <property type="match status" value="2"/>
</dbReference>
<dbReference type="EMBL" id="VIKS01000001">
    <property type="protein sequence ID" value="TQV89732.1"/>
    <property type="molecule type" value="Genomic_DNA"/>
</dbReference>
<dbReference type="InterPro" id="IPR011701">
    <property type="entry name" value="MFS"/>
</dbReference>
<protein>
    <submittedName>
        <fullName evidence="9">MFS transporter</fullName>
    </submittedName>
</protein>
<evidence type="ECO:0000256" key="4">
    <source>
        <dbReference type="ARBA" id="ARBA00022692"/>
    </source>
</evidence>
<keyword evidence="10" id="KW-1185">Reference proteome</keyword>
<accession>A0A545UJU3</accession>
<comment type="subcellular location">
    <subcellularLocation>
        <location evidence="1">Cell membrane</location>
        <topology evidence="1">Multi-pass membrane protein</topology>
    </subcellularLocation>
</comment>
<feature type="transmembrane region" description="Helical" evidence="7">
    <location>
        <begin position="60"/>
        <end position="81"/>
    </location>
</feature>
<feature type="transmembrane region" description="Helical" evidence="7">
    <location>
        <begin position="546"/>
        <end position="567"/>
    </location>
</feature>
<evidence type="ECO:0000259" key="8">
    <source>
        <dbReference type="PROSITE" id="PS50850"/>
    </source>
</evidence>
<keyword evidence="6 7" id="KW-0472">Membrane</keyword>
<evidence type="ECO:0000256" key="6">
    <source>
        <dbReference type="ARBA" id="ARBA00023136"/>
    </source>
</evidence>
<dbReference type="InterPro" id="IPR050171">
    <property type="entry name" value="MFS_Transporters"/>
</dbReference>
<proteinExistence type="predicted"/>
<evidence type="ECO:0000256" key="3">
    <source>
        <dbReference type="ARBA" id="ARBA00022475"/>
    </source>
</evidence>
<dbReference type="RefSeq" id="WP_142891796.1">
    <property type="nucleotide sequence ID" value="NZ_ML660160.1"/>
</dbReference>
<keyword evidence="4 7" id="KW-0812">Transmembrane</keyword>
<sequence>MTQSNTPQVIKSQRTPFPKAFYVANTMEIFERLSWYGIYTFLAVYLTSSKGLGLEPQQQSLIMGIGTFLVYIVPVFAGALADRFGYKTMFIAAFLILVPGYYLLGQAESFLSFFIFFLMVAIGGGMFKPVVTGTVGRSTDETNRGLGFGIFYMMVNIGGALGPIVAQWIKGNLGWSWAFSMAAIWIAINFIPAIFFYQDPVKESKEKNTKTISQVLVEMQQVLGNARLALFVVPALTLCALKAGKVFNTNELLISFGILIAVSIVWNLLASKKTDAPWYLQKIRLGNKPFVIYLLILSGFWTVYNQIFYSFPLYVQHYVDSSDLIRTAESTGNKSFVNYLTGIKTETLTQDIIAVAEQVESSDSTNDAEEKVQRAYILLSELQIKVPKEEILPALAEVEQADKKVREQLEVLFKGSSGYRFAEFRSVLVALSNELVTDNVSDLSIQARAGEKLRELDINIPQSQVVEILRAIKNATDTASKYAVKWEQLYKQVDPQTILVLEFLAIVFFQVLISHFISRWQPLPILVVGTAILSFGLWVGGFSHMLVFGGFFAATSVIIFALGEIVTSPKSQEYVASFAPRENVGMYMGYYFVSIALGNLFAGILSGSLYDSLVIQAGSPNLFWSVFGGLGLLTAVAFLIFNRTMVHQLASNEESEIDSKEDIATQSC</sequence>
<evidence type="ECO:0000256" key="1">
    <source>
        <dbReference type="ARBA" id="ARBA00004651"/>
    </source>
</evidence>
<dbReference type="PANTHER" id="PTHR23517">
    <property type="entry name" value="RESISTANCE PROTEIN MDTM, PUTATIVE-RELATED-RELATED"/>
    <property type="match status" value="1"/>
</dbReference>
<feature type="transmembrane region" description="Helical" evidence="7">
    <location>
        <begin position="588"/>
        <end position="610"/>
    </location>
</feature>
<feature type="transmembrane region" description="Helical" evidence="7">
    <location>
        <begin position="523"/>
        <end position="540"/>
    </location>
</feature>
<feature type="domain" description="Major facilitator superfamily (MFS) profile" evidence="8">
    <location>
        <begin position="20"/>
        <end position="646"/>
    </location>
</feature>
<reference evidence="9 10" key="1">
    <citation type="submission" date="2019-07" db="EMBL/GenBank/DDBJ databases">
        <title>Draft genome for Aliikangiella sp. M105.</title>
        <authorList>
            <person name="Wang G."/>
        </authorList>
    </citation>
    <scope>NUCLEOTIDE SEQUENCE [LARGE SCALE GENOMIC DNA]</scope>
    <source>
        <strain evidence="9 10">M105</strain>
    </source>
</reference>
<keyword evidence="3" id="KW-1003">Cell membrane</keyword>
<feature type="transmembrane region" description="Helical" evidence="7">
    <location>
        <begin position="88"/>
        <end position="104"/>
    </location>
</feature>
<evidence type="ECO:0000313" key="9">
    <source>
        <dbReference type="EMBL" id="TQV89732.1"/>
    </source>
</evidence>
<dbReference type="GO" id="GO:0005886">
    <property type="term" value="C:plasma membrane"/>
    <property type="evidence" value="ECO:0007669"/>
    <property type="project" value="UniProtKB-SubCell"/>
</dbReference>